<protein>
    <submittedName>
        <fullName evidence="2">McrC family protein</fullName>
    </submittedName>
</protein>
<gene>
    <name evidence="2" type="ORF">ACFFGH_28450</name>
</gene>
<dbReference type="PANTHER" id="PTHR38733:SF1">
    <property type="entry name" value="TYPE IV METHYL-DIRECTED RESTRICTION ENZYME ECOKMCRBC"/>
    <property type="match status" value="1"/>
</dbReference>
<accession>A0ABV6RYB6</accession>
<comment type="caution">
    <text evidence="2">The sequence shown here is derived from an EMBL/GenBank/DDBJ whole genome shotgun (WGS) entry which is preliminary data.</text>
</comment>
<evidence type="ECO:0000256" key="1">
    <source>
        <dbReference type="SAM" id="MobiDB-lite"/>
    </source>
</evidence>
<dbReference type="InterPro" id="IPR019292">
    <property type="entry name" value="McrC"/>
</dbReference>
<organism evidence="2 3">
    <name type="scientific">Lysobacter korlensis</name>
    <dbReference type="NCBI Taxonomy" id="553636"/>
    <lineage>
        <taxon>Bacteria</taxon>
        <taxon>Pseudomonadati</taxon>
        <taxon>Pseudomonadota</taxon>
        <taxon>Gammaproteobacteria</taxon>
        <taxon>Lysobacterales</taxon>
        <taxon>Lysobacteraceae</taxon>
        <taxon>Lysobacter</taxon>
    </lineage>
</organism>
<reference evidence="2 3" key="1">
    <citation type="submission" date="2024-09" db="EMBL/GenBank/DDBJ databases">
        <authorList>
            <person name="Sun Q."/>
            <person name="Mori K."/>
        </authorList>
    </citation>
    <scope>NUCLEOTIDE SEQUENCE [LARGE SCALE GENOMIC DNA]</scope>
    <source>
        <strain evidence="2 3">KCTC 23076</strain>
    </source>
</reference>
<evidence type="ECO:0000313" key="3">
    <source>
        <dbReference type="Proteomes" id="UP001589896"/>
    </source>
</evidence>
<dbReference type="EMBL" id="JBHLTG010000009">
    <property type="protein sequence ID" value="MFC0681781.1"/>
    <property type="molecule type" value="Genomic_DNA"/>
</dbReference>
<dbReference type="Pfam" id="PF10117">
    <property type="entry name" value="McrBC"/>
    <property type="match status" value="1"/>
</dbReference>
<keyword evidence="3" id="KW-1185">Reference proteome</keyword>
<dbReference type="PANTHER" id="PTHR38733">
    <property type="entry name" value="PROTEIN MCRC"/>
    <property type="match status" value="1"/>
</dbReference>
<feature type="region of interest" description="Disordered" evidence="1">
    <location>
        <begin position="342"/>
        <end position="365"/>
    </location>
</feature>
<evidence type="ECO:0000313" key="2">
    <source>
        <dbReference type="EMBL" id="MFC0681781.1"/>
    </source>
</evidence>
<dbReference type="RefSeq" id="WP_386675037.1">
    <property type="nucleotide sequence ID" value="NZ_JBHLTG010000009.1"/>
</dbReference>
<name>A0ABV6RYB6_9GAMM</name>
<proteinExistence type="predicted"/>
<dbReference type="Proteomes" id="UP001589896">
    <property type="component" value="Unassembled WGS sequence"/>
</dbReference>
<sequence length="365" mass="40847">MRLGDLELSIEPKVPLERLFYLLGRAQEWGQWFDESVRLGTVRDLYPAIADAFATWADRVLRAGVLRGYRSVRDAEPAIRGRWLVAEQIRVRQGLPLPAELQYDEFTADIAENQLVRSAARRMVASGRLPQSLNARLLRVDKQLGEVTVLVRGQPLPTVHFDRRNERYRPLVALAELILTNGSLDHRVASTVATGFLIDLPKVFERFVEAEVTRSARQFGGQILPQWQTPLDRDNNVYIKPDLVWRREGRVQAVFDAKYKAEKPSGFPNADVYQMLAYCVRHQLSTGHLIYAAGNEAPAHYGIEPAGVEIYCHSLALDRSPAEITQQVDAIVAMSMSYVSEEPKPSGAAGPGISPCSTRSASLRT</sequence>
<feature type="compositionally biased region" description="Polar residues" evidence="1">
    <location>
        <begin position="355"/>
        <end position="365"/>
    </location>
</feature>